<feature type="domain" description="Fe/B12 periplasmic-binding" evidence="7">
    <location>
        <begin position="47"/>
        <end position="304"/>
    </location>
</feature>
<sequence>MKSKMFKFKILLFLAALCTFNLSFASREILKFKEDISKFNFKEPPKRVITLTITGMEILDLLGITPVGITVTASGKIPDYLDNDMSKITLVGKTSHPSLERIKELTPDLIIIDRVYEEQRDVVSKLEKIAPVIRFKPYSYKETLEYIDIFAELFQKQNKAKQFKEKFNKELAKAKKSFQNKSISILAMYKPHDKIWAWTNDSYIASFINEIGADYVYKGEGDKNKLDLVELNAERILKLNPTNILVFDDPGKNVLKVLEKNPIWKNLRAVKNNKVTVLERERGSRSKGPKGALYILENLNELLK</sequence>
<keyword evidence="4" id="KW-0406">Ion transport</keyword>
<accession>A0A833N2N2</accession>
<name>A0A833N2N2_9BACT</name>
<comment type="similarity">
    <text evidence="2">Belongs to the bacterial solute-binding protein 8 family.</text>
</comment>
<dbReference type="Proteomes" id="UP000442694">
    <property type="component" value="Unassembled WGS sequence"/>
</dbReference>
<dbReference type="PANTHER" id="PTHR30532">
    <property type="entry name" value="IRON III DICITRATE-BINDING PERIPLASMIC PROTEIN"/>
    <property type="match status" value="1"/>
</dbReference>
<proteinExistence type="inferred from homology"/>
<comment type="caution">
    <text evidence="8">The sequence shown here is derived from an EMBL/GenBank/DDBJ whole genome shotgun (WGS) entry which is preliminary data.</text>
</comment>
<dbReference type="GO" id="GO:1901678">
    <property type="term" value="P:iron coordination entity transport"/>
    <property type="evidence" value="ECO:0007669"/>
    <property type="project" value="UniProtKB-ARBA"/>
</dbReference>
<dbReference type="InterPro" id="IPR002491">
    <property type="entry name" value="ABC_transptr_periplasmic_BD"/>
</dbReference>
<evidence type="ECO:0000256" key="2">
    <source>
        <dbReference type="ARBA" id="ARBA00008814"/>
    </source>
</evidence>
<evidence type="ECO:0000256" key="6">
    <source>
        <dbReference type="SAM" id="SignalP"/>
    </source>
</evidence>
<gene>
    <name evidence="8" type="ORF">GCL57_00240</name>
</gene>
<keyword evidence="4" id="KW-0410">Iron transport</keyword>
<evidence type="ECO:0000256" key="3">
    <source>
        <dbReference type="ARBA" id="ARBA00022448"/>
    </source>
</evidence>
<feature type="signal peptide" evidence="6">
    <location>
        <begin position="1"/>
        <end position="25"/>
    </location>
</feature>
<keyword evidence="3" id="KW-0813">Transport</keyword>
<dbReference type="CDD" id="cd01146">
    <property type="entry name" value="FhuD"/>
    <property type="match status" value="1"/>
</dbReference>
<dbReference type="Gene3D" id="3.40.50.1980">
    <property type="entry name" value="Nitrogenase molybdenum iron protein domain"/>
    <property type="match status" value="2"/>
</dbReference>
<dbReference type="PROSITE" id="PS50983">
    <property type="entry name" value="FE_B12_PBP"/>
    <property type="match status" value="1"/>
</dbReference>
<comment type="subcellular location">
    <subcellularLocation>
        <location evidence="1">Cell envelope</location>
    </subcellularLocation>
</comment>
<reference evidence="8 9" key="1">
    <citation type="submission" date="2019-10" db="EMBL/GenBank/DDBJ databases">
        <title>New genus of Silvanigrellaceae.</title>
        <authorList>
            <person name="Pitt A."/>
            <person name="Hahn M.W."/>
        </authorList>
    </citation>
    <scope>NUCLEOTIDE SEQUENCE [LARGE SCALE GENOMIC DNA]</scope>
    <source>
        <strain evidence="8 9">33A1-SZDP</strain>
    </source>
</reference>
<evidence type="ECO:0000313" key="8">
    <source>
        <dbReference type="EMBL" id="KAB8033158.1"/>
    </source>
</evidence>
<evidence type="ECO:0000256" key="5">
    <source>
        <dbReference type="ARBA" id="ARBA00022729"/>
    </source>
</evidence>
<evidence type="ECO:0000256" key="4">
    <source>
        <dbReference type="ARBA" id="ARBA00022496"/>
    </source>
</evidence>
<organism evidence="8 9">
    <name type="scientific">Fluviispira multicolorata</name>
    <dbReference type="NCBI Taxonomy" id="2654512"/>
    <lineage>
        <taxon>Bacteria</taxon>
        <taxon>Pseudomonadati</taxon>
        <taxon>Bdellovibrionota</taxon>
        <taxon>Oligoflexia</taxon>
        <taxon>Silvanigrellales</taxon>
        <taxon>Silvanigrellaceae</taxon>
        <taxon>Fluviispira</taxon>
    </lineage>
</organism>
<evidence type="ECO:0000313" key="9">
    <source>
        <dbReference type="Proteomes" id="UP000442694"/>
    </source>
</evidence>
<dbReference type="InterPro" id="IPR051313">
    <property type="entry name" value="Bact_iron-sidero_bind"/>
</dbReference>
<keyword evidence="9" id="KW-1185">Reference proteome</keyword>
<dbReference type="RefSeq" id="WP_152211246.1">
    <property type="nucleotide sequence ID" value="NZ_WFLN01000004.1"/>
</dbReference>
<protein>
    <submittedName>
        <fullName evidence="8">ABC transporter substrate-binding protein</fullName>
    </submittedName>
</protein>
<keyword evidence="5 6" id="KW-0732">Signal</keyword>
<evidence type="ECO:0000256" key="1">
    <source>
        <dbReference type="ARBA" id="ARBA00004196"/>
    </source>
</evidence>
<dbReference type="SUPFAM" id="SSF53807">
    <property type="entry name" value="Helical backbone' metal receptor"/>
    <property type="match status" value="1"/>
</dbReference>
<dbReference type="EMBL" id="WFLN01000004">
    <property type="protein sequence ID" value="KAB8033158.1"/>
    <property type="molecule type" value="Genomic_DNA"/>
</dbReference>
<keyword evidence="4" id="KW-0408">Iron</keyword>
<dbReference type="GO" id="GO:0030288">
    <property type="term" value="C:outer membrane-bounded periplasmic space"/>
    <property type="evidence" value="ECO:0007669"/>
    <property type="project" value="TreeGrafter"/>
</dbReference>
<dbReference type="Pfam" id="PF01497">
    <property type="entry name" value="Peripla_BP_2"/>
    <property type="match status" value="1"/>
</dbReference>
<dbReference type="PANTHER" id="PTHR30532:SF1">
    <property type="entry name" value="IRON(3+)-HYDROXAMATE-BINDING PROTEIN FHUD"/>
    <property type="match status" value="1"/>
</dbReference>
<dbReference type="AlphaFoldDB" id="A0A833N2N2"/>
<feature type="chain" id="PRO_5032961852" evidence="6">
    <location>
        <begin position="26"/>
        <end position="304"/>
    </location>
</feature>
<evidence type="ECO:0000259" key="7">
    <source>
        <dbReference type="PROSITE" id="PS50983"/>
    </source>
</evidence>